<dbReference type="GO" id="GO:0016052">
    <property type="term" value="P:carbohydrate catabolic process"/>
    <property type="evidence" value="ECO:0007669"/>
    <property type="project" value="UniProtKB-ARBA"/>
</dbReference>
<keyword evidence="3 7" id="KW-0547">Nucleotide-binding</keyword>
<comment type="similarity">
    <text evidence="1">Belongs to the carbohydrate kinase pfkB family.</text>
</comment>
<dbReference type="NCBIfam" id="TIGR03168">
    <property type="entry name" value="1-PFK"/>
    <property type="match status" value="1"/>
</dbReference>
<dbReference type="GO" id="GO:0005829">
    <property type="term" value="C:cytosol"/>
    <property type="evidence" value="ECO:0007669"/>
    <property type="project" value="TreeGrafter"/>
</dbReference>
<evidence type="ECO:0000313" key="10">
    <source>
        <dbReference type="EMBL" id="MDY5167081.1"/>
    </source>
</evidence>
<dbReference type="GO" id="GO:0005988">
    <property type="term" value="P:lactose metabolic process"/>
    <property type="evidence" value="ECO:0007669"/>
    <property type="project" value="UniProtKB-KW"/>
</dbReference>
<dbReference type="PROSITE" id="PS00584">
    <property type="entry name" value="PFKB_KINASES_2"/>
    <property type="match status" value="1"/>
</dbReference>
<reference evidence="10" key="1">
    <citation type="submission" date="2022-03" db="EMBL/GenBank/DDBJ databases">
        <title>First case of bacteraemia caused by Dielma fastidiosa in a patient hospitalised with diverticulitis.</title>
        <authorList>
            <person name="Forman-Ankjaer B."/>
            <person name="Hvid-Jensen F."/>
            <person name="Kobel C.M."/>
            <person name="Greve T."/>
        </authorList>
    </citation>
    <scope>NUCLEOTIDE SEQUENCE</scope>
    <source>
        <strain evidence="10">AUH_DF_2021</strain>
    </source>
</reference>
<dbReference type="EC" id="2.7.1.144" evidence="7"/>
<sequence>MIYTVTFNPSLDYIIQVDNFTVGAINKTYFEKILPGGKGINVSIVLSNLGHESIALGFMAGFTGNEIENRLKDYGCGTDFIQISEGLSRINVKMKANEETEINGQGPLISKDELETLYAKLDQIKAEDLLVISGSIPSSLPDNMYELIMQRLSNKKVKIIVDATRNLMKKVLPYHPFLIKPNNYELGEIFDVELKTRESVIPYARKLQEMGAVNVLVSMAGEGAVLIDENGKVYQRQAPKGQVINSVGAGDSMVAGFIAGYLESNGDYEKAFLKGIAAGSASAFSENLASKEEVNELLKNA</sequence>
<evidence type="ECO:0000256" key="7">
    <source>
        <dbReference type="PIRNR" id="PIRNR000535"/>
    </source>
</evidence>
<dbReference type="EMBL" id="JALDAW010000008">
    <property type="protein sequence ID" value="MDY5167081.1"/>
    <property type="molecule type" value="Genomic_DNA"/>
</dbReference>
<dbReference type="NCBIfam" id="TIGR03828">
    <property type="entry name" value="pfkB"/>
    <property type="match status" value="1"/>
</dbReference>
<dbReference type="PANTHER" id="PTHR46566">
    <property type="entry name" value="1-PHOSPHOFRUCTOKINASE-RELATED"/>
    <property type="match status" value="1"/>
</dbReference>
<keyword evidence="5 7" id="KW-0067">ATP-binding</keyword>
<dbReference type="InterPro" id="IPR011611">
    <property type="entry name" value="PfkB_dom"/>
</dbReference>
<dbReference type="GO" id="GO:0005524">
    <property type="term" value="F:ATP binding"/>
    <property type="evidence" value="ECO:0007669"/>
    <property type="project" value="UniProtKB-UniRule"/>
</dbReference>
<evidence type="ECO:0000256" key="2">
    <source>
        <dbReference type="ARBA" id="ARBA00022679"/>
    </source>
</evidence>
<comment type="function">
    <text evidence="8">Catalyzes the ATP-dependent phosphorylation of fructose-l-phosphate to fructose-l,6-bisphosphate.</text>
</comment>
<dbReference type="Gene3D" id="3.40.1190.20">
    <property type="match status" value="1"/>
</dbReference>
<dbReference type="SUPFAM" id="SSF53613">
    <property type="entry name" value="Ribokinase-like"/>
    <property type="match status" value="1"/>
</dbReference>
<evidence type="ECO:0000259" key="9">
    <source>
        <dbReference type="Pfam" id="PF00294"/>
    </source>
</evidence>
<dbReference type="InterPro" id="IPR029056">
    <property type="entry name" value="Ribokinase-like"/>
</dbReference>
<feature type="domain" description="Carbohydrate kinase PfkB" evidence="9">
    <location>
        <begin position="32"/>
        <end position="290"/>
    </location>
</feature>
<protein>
    <recommendedName>
        <fullName evidence="7">Tagatose-6-phosphate kinase</fullName>
        <ecNumber evidence="7">2.7.1.144</ecNumber>
    </recommendedName>
</protein>
<comment type="pathway">
    <text evidence="7">Carbohydrate metabolism; D-tagatose 6-phosphate degradation; D-glyceraldehyde 3-phosphate and glycerone phosphate from D-tagatose 6-phosphate: step 1/2.</text>
</comment>
<organism evidence="10 11">
    <name type="scientific">Dielma fastidiosa</name>
    <dbReference type="NCBI Taxonomy" id="1034346"/>
    <lineage>
        <taxon>Bacteria</taxon>
        <taxon>Bacillati</taxon>
        <taxon>Bacillota</taxon>
        <taxon>Erysipelotrichia</taxon>
        <taxon>Erysipelotrichales</taxon>
        <taxon>Erysipelotrichaceae</taxon>
        <taxon>Dielma</taxon>
    </lineage>
</organism>
<accession>A0AB35UNG9</accession>
<evidence type="ECO:0000256" key="5">
    <source>
        <dbReference type="ARBA" id="ARBA00022840"/>
    </source>
</evidence>
<comment type="caution">
    <text evidence="10">The sequence shown here is derived from an EMBL/GenBank/DDBJ whole genome shotgun (WGS) entry which is preliminary data.</text>
</comment>
<keyword evidence="2 7" id="KW-0808">Transferase</keyword>
<name>A0AB35UNG9_9FIRM</name>
<comment type="similarity">
    <text evidence="7">Belongs to the carbohydrate kinase PfkB family. LacC subfamily.</text>
</comment>
<dbReference type="GO" id="GO:0008662">
    <property type="term" value="F:1-phosphofructokinase activity"/>
    <property type="evidence" value="ECO:0007669"/>
    <property type="project" value="UniProtKB-UniRule"/>
</dbReference>
<dbReference type="PIRSF" id="PIRSF000535">
    <property type="entry name" value="1PFK/6PFK/LacC"/>
    <property type="match status" value="1"/>
</dbReference>
<dbReference type="PANTHER" id="PTHR46566:SF1">
    <property type="entry name" value="1-PHOSPHOFRUCTOKINASE"/>
    <property type="match status" value="1"/>
</dbReference>
<dbReference type="RefSeq" id="WP_276659336.1">
    <property type="nucleotide sequence ID" value="NZ_BAABZA010000001.1"/>
</dbReference>
<evidence type="ECO:0000256" key="1">
    <source>
        <dbReference type="ARBA" id="ARBA00005380"/>
    </source>
</evidence>
<evidence type="ECO:0000313" key="11">
    <source>
        <dbReference type="Proteomes" id="UP001276902"/>
    </source>
</evidence>
<dbReference type="Pfam" id="PF00294">
    <property type="entry name" value="PfkB"/>
    <property type="match status" value="1"/>
</dbReference>
<comment type="catalytic activity">
    <reaction evidence="7">
        <text>D-tagatofuranose 6-phosphate + ATP = D-tagatofuranose 1,6-bisphosphate + ADP + H(+)</text>
        <dbReference type="Rhea" id="RHEA:12420"/>
        <dbReference type="ChEBI" id="CHEBI:15378"/>
        <dbReference type="ChEBI" id="CHEBI:30616"/>
        <dbReference type="ChEBI" id="CHEBI:58694"/>
        <dbReference type="ChEBI" id="CHEBI:58695"/>
        <dbReference type="ChEBI" id="CHEBI:456216"/>
        <dbReference type="EC" id="2.7.1.144"/>
    </reaction>
</comment>
<dbReference type="GO" id="GO:0009024">
    <property type="term" value="F:tagatose-6-phosphate kinase activity"/>
    <property type="evidence" value="ECO:0007669"/>
    <property type="project" value="UniProtKB-EC"/>
</dbReference>
<evidence type="ECO:0000256" key="8">
    <source>
        <dbReference type="RuleBase" id="RU369061"/>
    </source>
</evidence>
<evidence type="ECO:0000256" key="6">
    <source>
        <dbReference type="ARBA" id="ARBA00047745"/>
    </source>
</evidence>
<proteinExistence type="inferred from homology"/>
<dbReference type="CDD" id="cd01164">
    <property type="entry name" value="FruK_PfkB_like"/>
    <property type="match status" value="1"/>
</dbReference>
<dbReference type="GO" id="GO:0044281">
    <property type="term" value="P:small molecule metabolic process"/>
    <property type="evidence" value="ECO:0007669"/>
    <property type="project" value="UniProtKB-ARBA"/>
</dbReference>
<dbReference type="Proteomes" id="UP001276902">
    <property type="component" value="Unassembled WGS sequence"/>
</dbReference>
<evidence type="ECO:0000256" key="3">
    <source>
        <dbReference type="ARBA" id="ARBA00022741"/>
    </source>
</evidence>
<dbReference type="InterPro" id="IPR017583">
    <property type="entry name" value="Tagatose/fructose_Pkinase"/>
</dbReference>
<dbReference type="FunFam" id="3.40.1190.20:FF:000001">
    <property type="entry name" value="Phosphofructokinase"/>
    <property type="match status" value="1"/>
</dbReference>
<dbReference type="InterPro" id="IPR002173">
    <property type="entry name" value="Carboh/pur_kinase_PfkB_CS"/>
</dbReference>
<gene>
    <name evidence="10" type="primary">pfkB</name>
    <name evidence="10" type="ORF">MQE39_02950</name>
</gene>
<comment type="catalytic activity">
    <reaction evidence="6 8">
        <text>beta-D-fructose 1-phosphate + ATP = beta-D-fructose 1,6-bisphosphate + ADP + H(+)</text>
        <dbReference type="Rhea" id="RHEA:14213"/>
        <dbReference type="ChEBI" id="CHEBI:15378"/>
        <dbReference type="ChEBI" id="CHEBI:30616"/>
        <dbReference type="ChEBI" id="CHEBI:32966"/>
        <dbReference type="ChEBI" id="CHEBI:138881"/>
        <dbReference type="ChEBI" id="CHEBI:456216"/>
        <dbReference type="EC" id="2.7.1.56"/>
    </reaction>
</comment>
<evidence type="ECO:0000256" key="4">
    <source>
        <dbReference type="ARBA" id="ARBA00022777"/>
    </source>
</evidence>
<keyword evidence="4 8" id="KW-0418">Kinase</keyword>
<keyword evidence="7" id="KW-0423">Lactose metabolism</keyword>
<dbReference type="InterPro" id="IPR022463">
    <property type="entry name" value="1-PFruKinase"/>
</dbReference>
<dbReference type="AlphaFoldDB" id="A0AB35UNG9"/>